<dbReference type="NCBIfam" id="TIGR00045">
    <property type="entry name" value="glycerate kinase"/>
    <property type="match status" value="1"/>
</dbReference>
<proteinExistence type="inferred from homology"/>
<dbReference type="InterPro" id="IPR018193">
    <property type="entry name" value="Glyc_kinase_flavodox-like_fold"/>
</dbReference>
<evidence type="ECO:0000256" key="4">
    <source>
        <dbReference type="PIRNR" id="PIRNR006078"/>
    </source>
</evidence>
<dbReference type="PIRSF" id="PIRSF006078">
    <property type="entry name" value="GlxK"/>
    <property type="match status" value="1"/>
</dbReference>
<dbReference type="GO" id="GO:0031388">
    <property type="term" value="P:organic acid phosphorylation"/>
    <property type="evidence" value="ECO:0007669"/>
    <property type="project" value="UniProtKB-UniRule"/>
</dbReference>
<dbReference type="InterPro" id="IPR018197">
    <property type="entry name" value="Glycerate_kinase_RE-like"/>
</dbReference>
<dbReference type="Gene3D" id="3.40.50.10350">
    <property type="entry name" value="Glycerate kinase, domain 1"/>
    <property type="match status" value="1"/>
</dbReference>
<dbReference type="EMBL" id="JPIU01000037">
    <property type="protein sequence ID" value="KIO45577.1"/>
    <property type="molecule type" value="Genomic_DNA"/>
</dbReference>
<dbReference type="GO" id="GO:0008887">
    <property type="term" value="F:glycerate kinase activity"/>
    <property type="evidence" value="ECO:0007669"/>
    <property type="project" value="UniProtKB-UniRule"/>
</dbReference>
<evidence type="ECO:0000313" key="5">
    <source>
        <dbReference type="EMBL" id="KIO45577.1"/>
    </source>
</evidence>
<evidence type="ECO:0000256" key="3">
    <source>
        <dbReference type="ARBA" id="ARBA00022777"/>
    </source>
</evidence>
<comment type="similarity">
    <text evidence="1 4">Belongs to the glycerate kinase type-1 family.</text>
</comment>
<name>A0A0C3NHG3_9PORP</name>
<keyword evidence="6" id="KW-1185">Reference proteome</keyword>
<gene>
    <name evidence="5" type="ORF">BA92_03685</name>
</gene>
<dbReference type="Pfam" id="PF02595">
    <property type="entry name" value="Gly_kinase"/>
    <property type="match status" value="1"/>
</dbReference>
<organism evidence="5 6">
    <name type="scientific">Sanguibacteroides justesenii</name>
    <dbReference type="NCBI Taxonomy" id="1547597"/>
    <lineage>
        <taxon>Bacteria</taxon>
        <taxon>Pseudomonadati</taxon>
        <taxon>Bacteroidota</taxon>
        <taxon>Bacteroidia</taxon>
        <taxon>Bacteroidales</taxon>
        <taxon>Porphyromonadaceae</taxon>
        <taxon>Sanguibacteroides</taxon>
    </lineage>
</organism>
<dbReference type="SUPFAM" id="SSF110738">
    <property type="entry name" value="Glycerate kinase I"/>
    <property type="match status" value="1"/>
</dbReference>
<comment type="caution">
    <text evidence="5">The sequence shown here is derived from an EMBL/GenBank/DDBJ whole genome shotgun (WGS) entry which is preliminary data.</text>
</comment>
<evidence type="ECO:0008006" key="7">
    <source>
        <dbReference type="Google" id="ProtNLM"/>
    </source>
</evidence>
<keyword evidence="3 4" id="KW-0418">Kinase</keyword>
<evidence type="ECO:0000256" key="1">
    <source>
        <dbReference type="ARBA" id="ARBA00006284"/>
    </source>
</evidence>
<keyword evidence="2 4" id="KW-0808">Transferase</keyword>
<sequence>MGDGGDGTAAVLAYYYKARPIETVTCDALGRTRKAIYYVDGDTAIIELAESCGIKHLKREEYDILNTNTAGFGIMIRNAIECGFKKLILCIGGSASVDGGMGALREIGLSIEKKSDTYRNDIIDMKDIHTDYIQNRFKDIECTVLCDVDNPITGEQGAAFMFGPQKGASSEQVILLNEKLHNLTCLLESKTRKSLHTLKHGGAAGGIALSFCSLLNAKLVSGSTFCIELARLRDYLSSVQAVITGEGKIDVQSLHGKIPGSISDLCRENHKTVYAIAGMTDHRLLSSFDQVFTLLSHASSVEDSIINAKEYLKIIAQEISDVFYASIYPM</sequence>
<dbReference type="InterPro" id="IPR004381">
    <property type="entry name" value="Glycerate_kinase"/>
</dbReference>
<accession>A0A0C3NHG3</accession>
<protein>
    <recommendedName>
        <fullName evidence="7">Glycerate kinase</fullName>
    </recommendedName>
</protein>
<evidence type="ECO:0000313" key="6">
    <source>
        <dbReference type="Proteomes" id="UP000031980"/>
    </source>
</evidence>
<reference evidence="5 6" key="1">
    <citation type="submission" date="2014-07" db="EMBL/GenBank/DDBJ databases">
        <title>Porphyromonadaceae bacterium OUH 308042 = ATCC BAA-2681 = DSM 28342 draft genome.</title>
        <authorList>
            <person name="Sydenham T.V."/>
            <person name="Hasman H."/>
            <person name="Justensen U.S."/>
        </authorList>
    </citation>
    <scope>NUCLEOTIDE SEQUENCE [LARGE SCALE GENOMIC DNA]</scope>
    <source>
        <strain evidence="5 6">OUH 308042</strain>
    </source>
</reference>
<dbReference type="Gene3D" id="3.90.1510.10">
    <property type="entry name" value="Glycerate kinase, domain 2"/>
    <property type="match status" value="1"/>
</dbReference>
<dbReference type="PANTHER" id="PTHR21599">
    <property type="entry name" value="GLYCERATE KINASE"/>
    <property type="match status" value="1"/>
</dbReference>
<dbReference type="PANTHER" id="PTHR21599:SF0">
    <property type="entry name" value="GLYCERATE KINASE"/>
    <property type="match status" value="1"/>
</dbReference>
<dbReference type="InterPro" id="IPR036129">
    <property type="entry name" value="Glycerate_kinase_sf"/>
</dbReference>
<evidence type="ECO:0000256" key="2">
    <source>
        <dbReference type="ARBA" id="ARBA00022679"/>
    </source>
</evidence>
<dbReference type="Proteomes" id="UP000031980">
    <property type="component" value="Unassembled WGS sequence"/>
</dbReference>
<dbReference type="AlphaFoldDB" id="A0A0C3NHG3"/>